<feature type="transmembrane region" description="Helical" evidence="6">
    <location>
        <begin position="77"/>
        <end position="96"/>
    </location>
</feature>
<keyword evidence="3 6" id="KW-0812">Transmembrane</keyword>
<reference evidence="8" key="1">
    <citation type="submission" date="2019-08" db="EMBL/GenBank/DDBJ databases">
        <authorList>
            <person name="Kucharzyk K."/>
            <person name="Murdoch R.W."/>
            <person name="Higgins S."/>
            <person name="Loffler F."/>
        </authorList>
    </citation>
    <scope>NUCLEOTIDE SEQUENCE</scope>
</reference>
<evidence type="ECO:0000313" key="8">
    <source>
        <dbReference type="EMBL" id="MPM83601.1"/>
    </source>
</evidence>
<comment type="subcellular location">
    <subcellularLocation>
        <location evidence="1">Membrane</location>
        <topology evidence="1">Multi-pass membrane protein</topology>
    </subcellularLocation>
</comment>
<name>A0A645D374_9ZZZZ</name>
<evidence type="ECO:0000256" key="3">
    <source>
        <dbReference type="ARBA" id="ARBA00022692"/>
    </source>
</evidence>
<evidence type="ECO:0000256" key="1">
    <source>
        <dbReference type="ARBA" id="ARBA00004141"/>
    </source>
</evidence>
<dbReference type="Pfam" id="PF04138">
    <property type="entry name" value="GtrA_DPMS_TM"/>
    <property type="match status" value="1"/>
</dbReference>
<organism evidence="8">
    <name type="scientific">bioreactor metagenome</name>
    <dbReference type="NCBI Taxonomy" id="1076179"/>
    <lineage>
        <taxon>unclassified sequences</taxon>
        <taxon>metagenomes</taxon>
        <taxon>ecological metagenomes</taxon>
    </lineage>
</organism>
<dbReference type="GO" id="GO:0005886">
    <property type="term" value="C:plasma membrane"/>
    <property type="evidence" value="ECO:0007669"/>
    <property type="project" value="TreeGrafter"/>
</dbReference>
<comment type="caution">
    <text evidence="8">The sequence shown here is derived from an EMBL/GenBank/DDBJ whole genome shotgun (WGS) entry which is preliminary data.</text>
</comment>
<evidence type="ECO:0000256" key="2">
    <source>
        <dbReference type="ARBA" id="ARBA00009399"/>
    </source>
</evidence>
<evidence type="ECO:0000256" key="5">
    <source>
        <dbReference type="ARBA" id="ARBA00023136"/>
    </source>
</evidence>
<keyword evidence="5 6" id="KW-0472">Membrane</keyword>
<dbReference type="InterPro" id="IPR007267">
    <property type="entry name" value="GtrA_DPMS_TM"/>
</dbReference>
<evidence type="ECO:0000259" key="7">
    <source>
        <dbReference type="Pfam" id="PF04138"/>
    </source>
</evidence>
<evidence type="ECO:0000256" key="6">
    <source>
        <dbReference type="SAM" id="Phobius"/>
    </source>
</evidence>
<dbReference type="AlphaFoldDB" id="A0A645D374"/>
<accession>A0A645D374</accession>
<feature type="domain" description="GtrA/DPMS transmembrane" evidence="7">
    <location>
        <begin position="12"/>
        <end position="127"/>
    </location>
</feature>
<proteinExistence type="inferred from homology"/>
<dbReference type="GO" id="GO:0000271">
    <property type="term" value="P:polysaccharide biosynthetic process"/>
    <property type="evidence" value="ECO:0007669"/>
    <property type="project" value="InterPro"/>
</dbReference>
<feature type="transmembrane region" description="Helical" evidence="6">
    <location>
        <begin position="108"/>
        <end position="127"/>
    </location>
</feature>
<evidence type="ECO:0000256" key="4">
    <source>
        <dbReference type="ARBA" id="ARBA00022989"/>
    </source>
</evidence>
<protein>
    <recommendedName>
        <fullName evidence="7">GtrA/DPMS transmembrane domain-containing protein</fullName>
    </recommendedName>
</protein>
<feature type="transmembrane region" description="Helical" evidence="6">
    <location>
        <begin position="40"/>
        <end position="57"/>
    </location>
</feature>
<dbReference type="PANTHER" id="PTHR38459:SF1">
    <property type="entry name" value="PROPHAGE BACTOPRENOL-LINKED GLUCOSE TRANSLOCASE HOMOLOG"/>
    <property type="match status" value="1"/>
</dbReference>
<dbReference type="EMBL" id="VSSQ01032362">
    <property type="protein sequence ID" value="MPM83601.1"/>
    <property type="molecule type" value="Genomic_DNA"/>
</dbReference>
<keyword evidence="4 6" id="KW-1133">Transmembrane helix</keyword>
<dbReference type="PANTHER" id="PTHR38459">
    <property type="entry name" value="PROPHAGE BACTOPRENOL-LINKED GLUCOSE TRANSLOCASE HOMOLOG"/>
    <property type="match status" value="1"/>
</dbReference>
<sequence>MIASLLIVKLLKFVLVGFSGMLIDYGVTWLLKEKAKLNQYIANSAGFILAASSNYIWNRLWTFASQSEQITREYFSFILISLIGLGINTLVILLLNGKLKLNFYLAKLIAIVVVTVWNFSMNFLITFGG</sequence>
<feature type="transmembrane region" description="Helical" evidence="6">
    <location>
        <begin position="6"/>
        <end position="28"/>
    </location>
</feature>
<dbReference type="InterPro" id="IPR051401">
    <property type="entry name" value="GtrA_CellWall_Glycosyl"/>
</dbReference>
<gene>
    <name evidence="8" type="ORF">SDC9_130670</name>
</gene>
<comment type="similarity">
    <text evidence="2">Belongs to the GtrA family.</text>
</comment>